<dbReference type="Gene3D" id="1.25.40.10">
    <property type="entry name" value="Tetratricopeptide repeat domain"/>
    <property type="match status" value="2"/>
</dbReference>
<name>A0A4S9TFC1_AURPU</name>
<feature type="compositionally biased region" description="Low complexity" evidence="3">
    <location>
        <begin position="702"/>
        <end position="725"/>
    </location>
</feature>
<evidence type="ECO:0000256" key="1">
    <source>
        <dbReference type="ARBA" id="ARBA00022737"/>
    </source>
</evidence>
<evidence type="ECO:0000256" key="3">
    <source>
        <dbReference type="SAM" id="MobiDB-lite"/>
    </source>
</evidence>
<comment type="caution">
    <text evidence="4">The sequence shown here is derived from an EMBL/GenBank/DDBJ whole genome shotgun (WGS) entry which is preliminary data.</text>
</comment>
<dbReference type="PROSITE" id="PS50005">
    <property type="entry name" value="TPR"/>
    <property type="match status" value="1"/>
</dbReference>
<evidence type="ECO:0000313" key="4">
    <source>
        <dbReference type="EMBL" id="THZ23479.1"/>
    </source>
</evidence>
<dbReference type="Pfam" id="PF08238">
    <property type="entry name" value="Sel1"/>
    <property type="match status" value="5"/>
</dbReference>
<dbReference type="PANTHER" id="PTHR46430">
    <property type="entry name" value="PROTEIN SKT5-RELATED"/>
    <property type="match status" value="1"/>
</dbReference>
<feature type="repeat" description="TPR" evidence="2">
    <location>
        <begin position="242"/>
        <end position="275"/>
    </location>
</feature>
<dbReference type="PANTHER" id="PTHR46430:SF2">
    <property type="entry name" value="CHITIN SYNTHASE REGULATORY FACTOR 4"/>
    <property type="match status" value="1"/>
</dbReference>
<feature type="compositionally biased region" description="Polar residues" evidence="3">
    <location>
        <begin position="654"/>
        <end position="669"/>
    </location>
</feature>
<keyword evidence="1" id="KW-0677">Repeat</keyword>
<keyword evidence="2" id="KW-0802">TPR repeat</keyword>
<evidence type="ECO:0000256" key="2">
    <source>
        <dbReference type="PROSITE-ProRule" id="PRU00339"/>
    </source>
</evidence>
<accession>A0A4S9TFC1</accession>
<evidence type="ECO:0000313" key="5">
    <source>
        <dbReference type="Proteomes" id="UP000308005"/>
    </source>
</evidence>
<dbReference type="SMART" id="SM00671">
    <property type="entry name" value="SEL1"/>
    <property type="match status" value="6"/>
</dbReference>
<dbReference type="EMBL" id="QZBM01000118">
    <property type="protein sequence ID" value="THZ23479.1"/>
    <property type="molecule type" value="Genomic_DNA"/>
</dbReference>
<proteinExistence type="predicted"/>
<dbReference type="InterPro" id="IPR006597">
    <property type="entry name" value="Sel1-like"/>
</dbReference>
<feature type="compositionally biased region" description="Pro residues" evidence="3">
    <location>
        <begin position="756"/>
        <end position="769"/>
    </location>
</feature>
<feature type="region of interest" description="Disordered" evidence="3">
    <location>
        <begin position="520"/>
        <end position="796"/>
    </location>
</feature>
<gene>
    <name evidence="4" type="ORF">D6C91_03656</name>
</gene>
<dbReference type="InterPro" id="IPR011990">
    <property type="entry name" value="TPR-like_helical_dom_sf"/>
</dbReference>
<organism evidence="4 5">
    <name type="scientific">Aureobasidium pullulans</name>
    <name type="common">Black yeast</name>
    <name type="synonym">Pullularia pullulans</name>
    <dbReference type="NCBI Taxonomy" id="5580"/>
    <lineage>
        <taxon>Eukaryota</taxon>
        <taxon>Fungi</taxon>
        <taxon>Dikarya</taxon>
        <taxon>Ascomycota</taxon>
        <taxon>Pezizomycotina</taxon>
        <taxon>Dothideomycetes</taxon>
        <taxon>Dothideomycetidae</taxon>
        <taxon>Dothideales</taxon>
        <taxon>Saccotheciaceae</taxon>
        <taxon>Aureobasidium</taxon>
    </lineage>
</organism>
<protein>
    <submittedName>
        <fullName evidence="4">HCP-like protein</fullName>
    </submittedName>
</protein>
<dbReference type="Proteomes" id="UP000308005">
    <property type="component" value="Unassembled WGS sequence"/>
</dbReference>
<reference evidence="4 5" key="1">
    <citation type="submission" date="2018-10" db="EMBL/GenBank/DDBJ databases">
        <title>Fifty Aureobasidium pullulans genomes reveal a recombining polyextremotolerant generalist.</title>
        <authorList>
            <person name="Gostincar C."/>
            <person name="Turk M."/>
            <person name="Zajc J."/>
            <person name="Gunde-Cimerman N."/>
        </authorList>
    </citation>
    <scope>NUCLEOTIDE SEQUENCE [LARGE SCALE GENOMIC DNA]</scope>
    <source>
        <strain evidence="4 5">EXF-3863</strain>
    </source>
</reference>
<feature type="compositionally biased region" description="Low complexity" evidence="3">
    <location>
        <begin position="534"/>
        <end position="545"/>
    </location>
</feature>
<dbReference type="InterPro" id="IPR019734">
    <property type="entry name" value="TPR_rpt"/>
</dbReference>
<dbReference type="SUPFAM" id="SSF81901">
    <property type="entry name" value="HCP-like"/>
    <property type="match status" value="2"/>
</dbReference>
<dbReference type="InterPro" id="IPR051726">
    <property type="entry name" value="Chitin_Synth_Reg"/>
</dbReference>
<feature type="compositionally biased region" description="Basic and acidic residues" evidence="3">
    <location>
        <begin position="778"/>
        <end position="796"/>
    </location>
</feature>
<dbReference type="AlphaFoldDB" id="A0A4S9TFC1"/>
<sequence length="796" mass="87589">MLLGQRQQAAPPVWGTLYDQHPDHHYHHHDDYPQSHSYSHQHYADYKDAEMSYHPHHTSATYVPGMDDYYMPTSPALVAPAPQRHMPEMSDQIQEGIANMQLSDTAQHEAAAFPQVPYRGRHIPQTDAEFESVLEAARVTVLNSNDPDMQLAWAQDALQYVTICLENEDRLLQTQSPRPAQPPVERQIMVDAINIVTFLADQHHPKAEFMRGIWHEFGRFGSPHDKREAFRCYARAADRGYARACYRLGMLYENANDEERALDNYRRGVNAQDSASLYRLGMITLRGQYNQPRDYAIGLDLIRRSADSIDENAPQGAYVYGMLLARQLPQIKLPEGVLPFDEPEARRYIENSAFCRFSKAQLKMASAYELASLGCEFDPALSLHYNRLAARQGEPEADMAISKWFLVGHEGLFPKHEELSYIYANRAAHAGLSTAEFAMGYFNELGIHVPRNIDLALQWYTKAASNGNKDAQGRIESISHKHLLSKRDHENVALSRIKSQHGSMRGQRPPRFQPQAPRIESIAEGPPSPHPKRLSSLGPPTSSTPAPYPLDDRPPTVPPPRSTSTAPYPLEDLTPRITSSTPAPTGGFLDMRPATTTPMGPRPRAHSALPPHVRPDSAASAPGGGLRPVPGGMRPTGQRVASGPVPGPRPQPGALNSPNIHPISHTNSSPLPPVNSRVDIGYTAPPDARPPPSVAYSGYTNSSATTPRPQRTPRPQQSNSSSSLAHPPPRADSATPSAARPSPGPSVDSSGSGIATPPPTTTTPKPAPLKPVKTGPKTFEEMGVPKHTKEQECVMM</sequence>